<feature type="region of interest" description="Disordered" evidence="2">
    <location>
        <begin position="227"/>
        <end position="366"/>
    </location>
</feature>
<keyword evidence="4" id="KW-0418">Kinase</keyword>
<dbReference type="InterPro" id="IPR011009">
    <property type="entry name" value="Kinase-like_dom_sf"/>
</dbReference>
<dbReference type="SMART" id="SM00220">
    <property type="entry name" value="S_TKc"/>
    <property type="match status" value="1"/>
</dbReference>
<feature type="compositionally biased region" description="Pro residues" evidence="2">
    <location>
        <begin position="231"/>
        <end position="245"/>
    </location>
</feature>
<feature type="compositionally biased region" description="Pro residues" evidence="2">
    <location>
        <begin position="313"/>
        <end position="323"/>
    </location>
</feature>
<dbReference type="SUPFAM" id="SSF56112">
    <property type="entry name" value="Protein kinase-like (PK-like)"/>
    <property type="match status" value="1"/>
</dbReference>
<dbReference type="PROSITE" id="PS00108">
    <property type="entry name" value="PROTEIN_KINASE_ST"/>
    <property type="match status" value="1"/>
</dbReference>
<dbReference type="AlphaFoldDB" id="A0A9P6DFN1"/>
<dbReference type="EC" id="2.7.11.1" evidence="1"/>
<reference evidence="4" key="1">
    <citation type="submission" date="2020-11" db="EMBL/GenBank/DDBJ databases">
        <authorList>
            <consortium name="DOE Joint Genome Institute"/>
            <person name="Ahrendt S."/>
            <person name="Riley R."/>
            <person name="Andreopoulos W."/>
            <person name="Labutti K."/>
            <person name="Pangilinan J."/>
            <person name="Ruiz-Duenas F.J."/>
            <person name="Barrasa J.M."/>
            <person name="Sanchez-Garcia M."/>
            <person name="Camarero S."/>
            <person name="Miyauchi S."/>
            <person name="Serrano A."/>
            <person name="Linde D."/>
            <person name="Babiker R."/>
            <person name="Drula E."/>
            <person name="Ayuso-Fernandez I."/>
            <person name="Pacheco R."/>
            <person name="Padilla G."/>
            <person name="Ferreira P."/>
            <person name="Barriuso J."/>
            <person name="Kellner H."/>
            <person name="Castanera R."/>
            <person name="Alfaro M."/>
            <person name="Ramirez L."/>
            <person name="Pisabarro A.G."/>
            <person name="Kuo A."/>
            <person name="Tritt A."/>
            <person name="Lipzen A."/>
            <person name="He G."/>
            <person name="Yan M."/>
            <person name="Ng V."/>
            <person name="Cullen D."/>
            <person name="Martin F."/>
            <person name="Rosso M.-N."/>
            <person name="Henrissat B."/>
            <person name="Hibbett D."/>
            <person name="Martinez A.T."/>
            <person name="Grigoriev I.V."/>
        </authorList>
    </citation>
    <scope>NUCLEOTIDE SEQUENCE</scope>
    <source>
        <strain evidence="4">ATCC 90797</strain>
    </source>
</reference>
<dbReference type="Pfam" id="PF00069">
    <property type="entry name" value="Pkinase"/>
    <property type="match status" value="1"/>
</dbReference>
<feature type="compositionally biased region" description="Basic and acidic residues" evidence="2">
    <location>
        <begin position="488"/>
        <end position="497"/>
    </location>
</feature>
<accession>A0A9P6DFN1</accession>
<dbReference type="InterPro" id="IPR050235">
    <property type="entry name" value="CK1_Ser-Thr_kinase"/>
</dbReference>
<evidence type="ECO:0000313" key="4">
    <source>
        <dbReference type="EMBL" id="KAF9495564.1"/>
    </source>
</evidence>
<dbReference type="PROSITE" id="PS50011">
    <property type="entry name" value="PROTEIN_KINASE_DOM"/>
    <property type="match status" value="1"/>
</dbReference>
<dbReference type="GO" id="GO:0004674">
    <property type="term" value="F:protein serine/threonine kinase activity"/>
    <property type="evidence" value="ECO:0007669"/>
    <property type="project" value="UniProtKB-EC"/>
</dbReference>
<evidence type="ECO:0000259" key="3">
    <source>
        <dbReference type="PROSITE" id="PS50011"/>
    </source>
</evidence>
<evidence type="ECO:0000256" key="1">
    <source>
        <dbReference type="ARBA" id="ARBA00012513"/>
    </source>
</evidence>
<dbReference type="Proteomes" id="UP000807025">
    <property type="component" value="Unassembled WGS sequence"/>
</dbReference>
<proteinExistence type="predicted"/>
<comment type="caution">
    <text evidence="4">The sequence shown here is derived from an EMBL/GenBank/DDBJ whole genome shotgun (WGS) entry which is preliminary data.</text>
</comment>
<dbReference type="GO" id="GO:0005524">
    <property type="term" value="F:ATP binding"/>
    <property type="evidence" value="ECO:0007669"/>
    <property type="project" value="InterPro"/>
</dbReference>
<dbReference type="CDD" id="cd14016">
    <property type="entry name" value="STKc_CK1"/>
    <property type="match status" value="1"/>
</dbReference>
<dbReference type="PANTHER" id="PTHR11909">
    <property type="entry name" value="CASEIN KINASE-RELATED"/>
    <property type="match status" value="1"/>
</dbReference>
<keyword evidence="4" id="KW-0808">Transferase</keyword>
<dbReference type="EMBL" id="MU154561">
    <property type="protein sequence ID" value="KAF9495564.1"/>
    <property type="molecule type" value="Genomic_DNA"/>
</dbReference>
<sequence length="517" mass="56700">MNDQYTFGGKYRLEQEIANGGCGTVFLGVHTVAGKEVAIKLEAASSNQSHRNVPSPLKQESKIYKSLMGGPGVPWIMWSGRKGDYNVMVIDLLGPSLEDLFKMCNRHFSLKTVLLLADQLISRIAFIHSRDLVHRDIKPANFVMGTAKSAHLVNVIDFGLAKKFRDPRTGAHIPYHQDSIHGVGTSLFASINTHMGIDCSRRDDLESLSYMLIYFLRGTLPWRKIRYQPPSSTPKPSPPSPPNIPSTPSKYSLDGPSTPPIPRSSPPQIALSRSGRRSSSQSRTRSDDTSGNNGLVLDLDFEPCTPSPSNIPRSPPHPIPPTPQKSRPVPSIRGPSRPVHNHSLPPPDTPATPSTPKNLSMQASPKDAVNPVTATWNLILTAKLSAEATLTAGLPAEFDVFHRYARSLAFDDLPDYDGLRRLLRGLGRRIGACYGDVLEGEEGVDENERPIDGDDSGLRGKEELRVWDFDWSVGTVGRQRRGSVKSGDSGKTKGGRHCEACEARRARRAASEGEFLR</sequence>
<dbReference type="InterPro" id="IPR008271">
    <property type="entry name" value="Ser/Thr_kinase_AS"/>
</dbReference>
<dbReference type="OrthoDB" id="5800476at2759"/>
<name>A0A9P6DFN1_PLEER</name>
<protein>
    <recommendedName>
        <fullName evidence="1">non-specific serine/threonine protein kinase</fullName>
        <ecNumber evidence="1">2.7.11.1</ecNumber>
    </recommendedName>
</protein>
<dbReference type="InterPro" id="IPR000719">
    <property type="entry name" value="Prot_kinase_dom"/>
</dbReference>
<keyword evidence="5" id="KW-1185">Reference proteome</keyword>
<feature type="region of interest" description="Disordered" evidence="2">
    <location>
        <begin position="478"/>
        <end position="497"/>
    </location>
</feature>
<organism evidence="4 5">
    <name type="scientific">Pleurotus eryngii</name>
    <name type="common">Boletus of the steppes</name>
    <dbReference type="NCBI Taxonomy" id="5323"/>
    <lineage>
        <taxon>Eukaryota</taxon>
        <taxon>Fungi</taxon>
        <taxon>Dikarya</taxon>
        <taxon>Basidiomycota</taxon>
        <taxon>Agaricomycotina</taxon>
        <taxon>Agaricomycetes</taxon>
        <taxon>Agaricomycetidae</taxon>
        <taxon>Agaricales</taxon>
        <taxon>Pleurotineae</taxon>
        <taxon>Pleurotaceae</taxon>
        <taxon>Pleurotus</taxon>
    </lineage>
</organism>
<dbReference type="Gene3D" id="1.10.510.10">
    <property type="entry name" value="Transferase(Phosphotransferase) domain 1"/>
    <property type="match status" value="2"/>
</dbReference>
<evidence type="ECO:0000313" key="5">
    <source>
        <dbReference type="Proteomes" id="UP000807025"/>
    </source>
</evidence>
<feature type="domain" description="Protein kinase" evidence="3">
    <location>
        <begin position="11"/>
        <end position="296"/>
    </location>
</feature>
<evidence type="ECO:0000256" key="2">
    <source>
        <dbReference type="SAM" id="MobiDB-lite"/>
    </source>
</evidence>
<gene>
    <name evidence="4" type="ORF">BDN71DRAFT_1506698</name>
</gene>